<evidence type="ECO:0000256" key="3">
    <source>
        <dbReference type="ARBA" id="ARBA00022679"/>
    </source>
</evidence>
<keyword evidence="5" id="KW-0547">Nucleotide-binding</keyword>
<keyword evidence="11" id="KW-1208">Phospholipid metabolism</keyword>
<evidence type="ECO:0000256" key="4">
    <source>
        <dbReference type="ARBA" id="ARBA00022723"/>
    </source>
</evidence>
<gene>
    <name evidence="13" type="ORF">IAC47_00835</name>
</gene>
<evidence type="ECO:0000256" key="2">
    <source>
        <dbReference type="ARBA" id="ARBA00022516"/>
    </source>
</evidence>
<dbReference type="Pfam" id="PF00781">
    <property type="entry name" value="DAGK_cat"/>
    <property type="match status" value="1"/>
</dbReference>
<proteinExistence type="predicted"/>
<dbReference type="Gene3D" id="3.40.50.10330">
    <property type="entry name" value="Probable inorganic polyphosphate/atp-NAD kinase, domain 1"/>
    <property type="match status" value="1"/>
</dbReference>
<dbReference type="PANTHER" id="PTHR12358">
    <property type="entry name" value="SPHINGOSINE KINASE"/>
    <property type="match status" value="1"/>
</dbReference>
<protein>
    <submittedName>
        <fullName evidence="13">Diacylglycerol kinase family lipid kinase</fullName>
    </submittedName>
</protein>
<feature type="domain" description="DAGKc" evidence="12">
    <location>
        <begin position="1"/>
        <end position="131"/>
    </location>
</feature>
<dbReference type="Gene3D" id="2.60.200.40">
    <property type="match status" value="1"/>
</dbReference>
<evidence type="ECO:0000256" key="6">
    <source>
        <dbReference type="ARBA" id="ARBA00022777"/>
    </source>
</evidence>
<dbReference type="Proteomes" id="UP000824267">
    <property type="component" value="Unassembled WGS sequence"/>
</dbReference>
<dbReference type="GO" id="GO:0005524">
    <property type="term" value="F:ATP binding"/>
    <property type="evidence" value="ECO:0007669"/>
    <property type="project" value="UniProtKB-KW"/>
</dbReference>
<reference evidence="13" key="1">
    <citation type="journal article" date="2021" name="PeerJ">
        <title>Extensive microbial diversity within the chicken gut microbiome revealed by metagenomics and culture.</title>
        <authorList>
            <person name="Gilroy R."/>
            <person name="Ravi A."/>
            <person name="Getino M."/>
            <person name="Pursley I."/>
            <person name="Horton D.L."/>
            <person name="Alikhan N.F."/>
            <person name="Baker D."/>
            <person name="Gharbi K."/>
            <person name="Hall N."/>
            <person name="Watson M."/>
            <person name="Adriaenssens E.M."/>
            <person name="Foster-Nyarko E."/>
            <person name="Jarju S."/>
            <person name="Secka A."/>
            <person name="Antonio M."/>
            <person name="Oren A."/>
            <person name="Chaudhuri R.R."/>
            <person name="La Ragione R."/>
            <person name="Hildebrand F."/>
            <person name="Pallen M.J."/>
        </authorList>
    </citation>
    <scope>NUCLEOTIDE SEQUENCE</scope>
    <source>
        <strain evidence="13">Gambia16-930</strain>
    </source>
</reference>
<keyword evidence="7" id="KW-0067">ATP-binding</keyword>
<dbReference type="EMBL" id="DXGG01000030">
    <property type="protein sequence ID" value="HIW86809.1"/>
    <property type="molecule type" value="Genomic_DNA"/>
</dbReference>
<evidence type="ECO:0000313" key="14">
    <source>
        <dbReference type="Proteomes" id="UP000824267"/>
    </source>
</evidence>
<evidence type="ECO:0000313" key="13">
    <source>
        <dbReference type="EMBL" id="HIW86809.1"/>
    </source>
</evidence>
<dbReference type="GO" id="GO:0046872">
    <property type="term" value="F:metal ion binding"/>
    <property type="evidence" value="ECO:0007669"/>
    <property type="project" value="UniProtKB-KW"/>
</dbReference>
<sequence>MDYKDRILFIINPKSGIGKQRKVEDAIEKYLDKERFEYEINYTKYAHHATALTLAGVLKGFDTVVAVGGDGSINDCVKGLVSTGVTLGIIPAGSGNGLARCLKIPLSIEEAIKVINKGRRLEVDTIKVNDTVYASIAGIGFDALIAEEFSKTQTRGFQPYFNLVLQHYPFYQPKEYLLEIDGKEIRTNALFISFANSKQFGFNTEIAPKAELDDGLIDVVIVKKPPLPMVPWTAQLLFFKNFDRSMYVTSYQTNKVRVRNKGTIGANIDGEYVIFQDDLEFSIIPHSLNIIIP</sequence>
<evidence type="ECO:0000256" key="7">
    <source>
        <dbReference type="ARBA" id="ARBA00022840"/>
    </source>
</evidence>
<dbReference type="GO" id="GO:0016301">
    <property type="term" value="F:kinase activity"/>
    <property type="evidence" value="ECO:0007669"/>
    <property type="project" value="UniProtKB-KW"/>
</dbReference>
<comment type="cofactor">
    <cofactor evidence="1">
        <name>Mg(2+)</name>
        <dbReference type="ChEBI" id="CHEBI:18420"/>
    </cofactor>
</comment>
<dbReference type="InterPro" id="IPR001206">
    <property type="entry name" value="Diacylglycerol_kinase_cat_dom"/>
</dbReference>
<keyword evidence="9" id="KW-0443">Lipid metabolism</keyword>
<evidence type="ECO:0000256" key="9">
    <source>
        <dbReference type="ARBA" id="ARBA00023098"/>
    </source>
</evidence>
<dbReference type="InterPro" id="IPR016064">
    <property type="entry name" value="NAD/diacylglycerol_kinase_sf"/>
</dbReference>
<keyword evidence="3" id="KW-0808">Transferase</keyword>
<name>A0A9D1RFA4_9BACT</name>
<evidence type="ECO:0000256" key="5">
    <source>
        <dbReference type="ARBA" id="ARBA00022741"/>
    </source>
</evidence>
<keyword evidence="6 13" id="KW-0418">Kinase</keyword>
<dbReference type="NCBIfam" id="TIGR00147">
    <property type="entry name" value="YegS/Rv2252/BmrU family lipid kinase"/>
    <property type="match status" value="1"/>
</dbReference>
<dbReference type="PANTHER" id="PTHR12358:SF106">
    <property type="entry name" value="LIPID KINASE YEGS"/>
    <property type="match status" value="1"/>
</dbReference>
<dbReference type="SUPFAM" id="SSF111331">
    <property type="entry name" value="NAD kinase/diacylglycerol kinase-like"/>
    <property type="match status" value="1"/>
</dbReference>
<evidence type="ECO:0000256" key="8">
    <source>
        <dbReference type="ARBA" id="ARBA00022842"/>
    </source>
</evidence>
<reference evidence="13" key="2">
    <citation type="submission" date="2021-04" db="EMBL/GenBank/DDBJ databases">
        <authorList>
            <person name="Gilroy R."/>
        </authorList>
    </citation>
    <scope>NUCLEOTIDE SEQUENCE</scope>
    <source>
        <strain evidence="13">Gambia16-930</strain>
    </source>
</reference>
<dbReference type="InterPro" id="IPR045540">
    <property type="entry name" value="YegS/DAGK_C"/>
</dbReference>
<evidence type="ECO:0000259" key="12">
    <source>
        <dbReference type="PROSITE" id="PS50146"/>
    </source>
</evidence>
<dbReference type="GO" id="GO:0008654">
    <property type="term" value="P:phospholipid biosynthetic process"/>
    <property type="evidence" value="ECO:0007669"/>
    <property type="project" value="UniProtKB-KW"/>
</dbReference>
<dbReference type="InterPro" id="IPR017438">
    <property type="entry name" value="ATP-NAD_kinase_N"/>
</dbReference>
<evidence type="ECO:0000256" key="1">
    <source>
        <dbReference type="ARBA" id="ARBA00001946"/>
    </source>
</evidence>
<comment type="caution">
    <text evidence="13">The sequence shown here is derived from an EMBL/GenBank/DDBJ whole genome shotgun (WGS) entry which is preliminary data.</text>
</comment>
<dbReference type="SMART" id="SM00046">
    <property type="entry name" value="DAGKc"/>
    <property type="match status" value="1"/>
</dbReference>
<dbReference type="GO" id="GO:0005886">
    <property type="term" value="C:plasma membrane"/>
    <property type="evidence" value="ECO:0007669"/>
    <property type="project" value="TreeGrafter"/>
</dbReference>
<keyword evidence="8" id="KW-0460">Magnesium</keyword>
<dbReference type="InterPro" id="IPR050187">
    <property type="entry name" value="Lipid_Phosphate_FormReg"/>
</dbReference>
<keyword evidence="10" id="KW-0594">Phospholipid biosynthesis</keyword>
<organism evidence="13 14">
    <name type="scientific">Candidatus Onthomorpha intestinigallinarum</name>
    <dbReference type="NCBI Taxonomy" id="2840880"/>
    <lineage>
        <taxon>Bacteria</taxon>
        <taxon>Pseudomonadati</taxon>
        <taxon>Bacteroidota</taxon>
        <taxon>Bacteroidia</taxon>
        <taxon>Bacteroidales</taxon>
        <taxon>Candidatus Onthomorpha</taxon>
    </lineage>
</organism>
<accession>A0A9D1RFA4</accession>
<keyword evidence="2" id="KW-0444">Lipid biosynthesis</keyword>
<evidence type="ECO:0000256" key="11">
    <source>
        <dbReference type="ARBA" id="ARBA00023264"/>
    </source>
</evidence>
<dbReference type="AlphaFoldDB" id="A0A9D1RFA4"/>
<dbReference type="PROSITE" id="PS50146">
    <property type="entry name" value="DAGK"/>
    <property type="match status" value="1"/>
</dbReference>
<dbReference type="Pfam" id="PF19279">
    <property type="entry name" value="YegS_C"/>
    <property type="match status" value="1"/>
</dbReference>
<keyword evidence="4" id="KW-0479">Metal-binding</keyword>
<evidence type="ECO:0000256" key="10">
    <source>
        <dbReference type="ARBA" id="ARBA00023209"/>
    </source>
</evidence>
<dbReference type="InterPro" id="IPR005218">
    <property type="entry name" value="Diacylglycerol/lipid_kinase"/>
</dbReference>